<keyword evidence="6" id="KW-0808">Transferase</keyword>
<reference evidence="23" key="1">
    <citation type="journal article" date="2018" name="Genome Res.">
        <title>The genomic architecture and molecular evolution of ant odorant receptors.</title>
        <authorList>
            <person name="McKenzie S.K."/>
            <person name="Kronauer D.J.C."/>
        </authorList>
    </citation>
    <scope>NUCLEOTIDE SEQUENCE [LARGE SCALE GENOMIC DNA]</scope>
    <source>
        <strain evidence="23">Clonal line C1</strain>
    </source>
</reference>
<dbReference type="CDD" id="cd16529">
    <property type="entry name" value="RING-HC_RAD18"/>
    <property type="match status" value="1"/>
</dbReference>
<dbReference type="SMART" id="SM00513">
    <property type="entry name" value="SAP"/>
    <property type="match status" value="1"/>
</dbReference>
<dbReference type="GO" id="GO:0005634">
    <property type="term" value="C:nucleus"/>
    <property type="evidence" value="ECO:0007669"/>
    <property type="project" value="UniProtKB-SubCell"/>
</dbReference>
<comment type="similarity">
    <text evidence="4">Belongs to the RAD18 family.</text>
</comment>
<evidence type="ECO:0000259" key="22">
    <source>
        <dbReference type="PROSITE" id="PS51908"/>
    </source>
</evidence>
<dbReference type="GO" id="GO:0097505">
    <property type="term" value="C:Rad6-Rad18 complex"/>
    <property type="evidence" value="ECO:0007669"/>
    <property type="project" value="TreeGrafter"/>
</dbReference>
<feature type="region of interest" description="Disordered" evidence="19">
    <location>
        <begin position="347"/>
        <end position="398"/>
    </location>
</feature>
<keyword evidence="7" id="KW-0479">Metal-binding</keyword>
<evidence type="ECO:0000256" key="7">
    <source>
        <dbReference type="ARBA" id="ARBA00022723"/>
    </source>
</evidence>
<keyword evidence="14" id="KW-0539">Nucleus</keyword>
<dbReference type="Gene3D" id="3.30.40.10">
    <property type="entry name" value="Zinc/RING finger domain, C3HC4 (zinc finger)"/>
    <property type="match status" value="1"/>
</dbReference>
<protein>
    <recommendedName>
        <fullName evidence="5">RING-type E3 ubiquitin transferase</fullName>
        <ecNumber evidence="5">2.3.2.27</ecNumber>
    </recommendedName>
    <alternativeName>
        <fullName evidence="15 16">RING-type E3 ubiquitin transferase RAD18</fullName>
    </alternativeName>
</protein>
<dbReference type="GO" id="GO:0008270">
    <property type="term" value="F:zinc ion binding"/>
    <property type="evidence" value="ECO:0007669"/>
    <property type="project" value="UniProtKB-KW"/>
</dbReference>
<feature type="compositionally biased region" description="Basic and acidic residues" evidence="19">
    <location>
        <begin position="639"/>
        <end position="651"/>
    </location>
</feature>
<dbReference type="SMART" id="SM00184">
    <property type="entry name" value="RING"/>
    <property type="match status" value="1"/>
</dbReference>
<evidence type="ECO:0000256" key="8">
    <source>
        <dbReference type="ARBA" id="ARBA00022763"/>
    </source>
</evidence>
<feature type="compositionally biased region" description="Low complexity" evidence="19">
    <location>
        <begin position="424"/>
        <end position="434"/>
    </location>
</feature>
<dbReference type="AlphaFoldDB" id="A0A3L8DS33"/>
<evidence type="ECO:0000256" key="4">
    <source>
        <dbReference type="ARBA" id="ARBA00009506"/>
    </source>
</evidence>
<dbReference type="PANTHER" id="PTHR14134">
    <property type="entry name" value="E3 UBIQUITIN-PROTEIN LIGASE RAD18"/>
    <property type="match status" value="1"/>
</dbReference>
<evidence type="ECO:0000256" key="12">
    <source>
        <dbReference type="ARBA" id="ARBA00023125"/>
    </source>
</evidence>
<dbReference type="PROSITE" id="PS50089">
    <property type="entry name" value="ZF_RING_2"/>
    <property type="match status" value="1"/>
</dbReference>
<comment type="caution">
    <text evidence="23">The sequence shown here is derived from an EMBL/GenBank/DDBJ whole genome shotgun (WGS) entry which is preliminary data.</text>
</comment>
<reference evidence="23" key="2">
    <citation type="submission" date="2018-07" db="EMBL/GenBank/DDBJ databases">
        <authorList>
            <person name="Mckenzie S.K."/>
            <person name="Kronauer D.J.C."/>
        </authorList>
    </citation>
    <scope>NUCLEOTIDE SEQUENCE</scope>
    <source>
        <strain evidence="23">Clonal line C1</strain>
    </source>
</reference>
<dbReference type="EC" id="2.3.2.27" evidence="5"/>
<feature type="domain" description="SAP" evidence="21">
    <location>
        <begin position="233"/>
        <end position="267"/>
    </location>
</feature>
<dbReference type="PROSITE" id="PS50800">
    <property type="entry name" value="SAP"/>
    <property type="match status" value="1"/>
</dbReference>
<evidence type="ECO:0000256" key="19">
    <source>
        <dbReference type="SAM" id="MobiDB-lite"/>
    </source>
</evidence>
<dbReference type="FunFam" id="3.30.40.10:FF:000172">
    <property type="entry name" value="E3 ubiquitin-protein ligase RAD18"/>
    <property type="match status" value="1"/>
</dbReference>
<comment type="catalytic activity">
    <reaction evidence="1">
        <text>S-ubiquitinyl-[E2 ubiquitin-conjugating enzyme]-L-cysteine + [acceptor protein]-L-lysine = [E2 ubiquitin-conjugating enzyme]-L-cysteine + N(6)-ubiquitinyl-[acceptor protein]-L-lysine.</text>
        <dbReference type="EC" id="2.3.2.27"/>
    </reaction>
</comment>
<keyword evidence="11" id="KW-0862">Zinc</keyword>
<sequence length="688" mass="78456">MWPAEYVGLKHIEELLTCGICYEYMDTTVVTSCSHNYCSLCIRKYLHYKTQCPTCSEETYEKDLRKNKILDEIIEQYLNVKEELEKTFRAEKTPTARDKNSRAECWPNSDEYEKKQVASNTDEMLNKVSDSPVLGGGTSLGVPTPCGRKDHQQDASTPSTSADLKIPSMFTPKSRKGFRNEENCQVVTCPVCRVDVPQSNINKHLDDCLKRDHARAQPENDKPKRKPLPKLVLSLMKDNVIRKKLKELGLSSQGDRRALESRLQKYTVLYNAECDKARPRPVPELIKQCEEEESLEKKLQKPSNRLNVNRHTEHNVLEQQRKKYLADNKDSFNHLIARIKMHTDSPRKLPVRRNILSGKNPGVPYKNCVASNSPTSEKSDFLSFESGNSRVDDSDSNASCSLQTYSSEHPTNFLTVELSCSSNDSDQCASNDSSSRSREASPLSYDTVVKTEIMETDESVEATLMHAKMTSSYWPSERDVSEDRLADEKESIREFIGSESENREKIALSAKRRKHGATYSPERHVTRSESEGRRQNDSRDEDSIVENGDDDIRGDYERSRREQLHVNPKEKYESGGTKFEKENLDSLDENKKVCGFRKREREMTIVLSDDEKNGNRSTSIRKSARLGLSEAKGFNNGRFGEDTRNEEEKPQSGKGRLRATRSKNPRGSVKETVKLKNGVSKRMKKITT</sequence>
<dbReference type="InterPro" id="IPR017907">
    <property type="entry name" value="Znf_RING_CS"/>
</dbReference>
<dbReference type="InterPro" id="IPR006642">
    <property type="entry name" value="Rad18_UBZ4"/>
</dbReference>
<evidence type="ECO:0000259" key="20">
    <source>
        <dbReference type="PROSITE" id="PS50089"/>
    </source>
</evidence>
<comment type="pathway">
    <text evidence="3">Protein modification; protein ubiquitination.</text>
</comment>
<evidence type="ECO:0000256" key="17">
    <source>
        <dbReference type="PROSITE-ProRule" id="PRU00175"/>
    </source>
</evidence>
<dbReference type="OrthoDB" id="6499288at2759"/>
<feature type="compositionally biased region" description="Basic and acidic residues" evidence="19">
    <location>
        <begin position="521"/>
        <end position="542"/>
    </location>
</feature>
<dbReference type="GO" id="GO:0003697">
    <property type="term" value="F:single-stranded DNA binding"/>
    <property type="evidence" value="ECO:0007669"/>
    <property type="project" value="InterPro"/>
</dbReference>
<dbReference type="GO" id="GO:0006281">
    <property type="term" value="P:DNA repair"/>
    <property type="evidence" value="ECO:0007669"/>
    <property type="project" value="UniProtKB-KW"/>
</dbReference>
<feature type="compositionally biased region" description="Basic residues" evidence="19">
    <location>
        <begin position="655"/>
        <end position="664"/>
    </location>
</feature>
<evidence type="ECO:0000256" key="2">
    <source>
        <dbReference type="ARBA" id="ARBA00004123"/>
    </source>
</evidence>
<feature type="region of interest" description="Disordered" evidence="19">
    <location>
        <begin position="608"/>
        <end position="688"/>
    </location>
</feature>
<evidence type="ECO:0000256" key="14">
    <source>
        <dbReference type="ARBA" id="ARBA00023242"/>
    </source>
</evidence>
<dbReference type="InterPro" id="IPR001841">
    <property type="entry name" value="Znf_RING"/>
</dbReference>
<name>A0A3L8DS33_OOCBI</name>
<dbReference type="GO" id="GO:0006301">
    <property type="term" value="P:DNA damage tolerance"/>
    <property type="evidence" value="ECO:0007669"/>
    <property type="project" value="InterPro"/>
</dbReference>
<dbReference type="PROSITE" id="PS00518">
    <property type="entry name" value="ZF_RING_1"/>
    <property type="match status" value="1"/>
</dbReference>
<keyword evidence="9 17" id="KW-0863">Zinc-finger</keyword>
<evidence type="ECO:0000256" key="9">
    <source>
        <dbReference type="ARBA" id="ARBA00022771"/>
    </source>
</evidence>
<feature type="region of interest" description="Disordered" evidence="19">
    <location>
        <begin position="509"/>
        <end position="587"/>
    </location>
</feature>
<evidence type="ECO:0000256" key="15">
    <source>
        <dbReference type="ARBA" id="ARBA00031783"/>
    </source>
</evidence>
<evidence type="ECO:0000256" key="10">
    <source>
        <dbReference type="ARBA" id="ARBA00022786"/>
    </source>
</evidence>
<dbReference type="PANTHER" id="PTHR14134:SF2">
    <property type="entry name" value="E3 UBIQUITIN-PROTEIN LIGASE RAD18"/>
    <property type="match status" value="1"/>
</dbReference>
<dbReference type="GO" id="GO:0006513">
    <property type="term" value="P:protein monoubiquitination"/>
    <property type="evidence" value="ECO:0007669"/>
    <property type="project" value="InterPro"/>
</dbReference>
<dbReference type="InterPro" id="IPR013083">
    <property type="entry name" value="Znf_RING/FYVE/PHD"/>
</dbReference>
<evidence type="ECO:0000256" key="13">
    <source>
        <dbReference type="ARBA" id="ARBA00023204"/>
    </source>
</evidence>
<keyword evidence="10" id="KW-0833">Ubl conjugation pathway</keyword>
<dbReference type="Gene3D" id="3.30.160.60">
    <property type="entry name" value="Classic Zinc Finger"/>
    <property type="match status" value="1"/>
</dbReference>
<keyword evidence="8 18" id="KW-0227">DNA damage</keyword>
<evidence type="ECO:0000256" key="6">
    <source>
        <dbReference type="ARBA" id="ARBA00022679"/>
    </source>
</evidence>
<accession>A0A3L8DS33</accession>
<evidence type="ECO:0000256" key="3">
    <source>
        <dbReference type="ARBA" id="ARBA00004906"/>
    </source>
</evidence>
<feature type="region of interest" description="Disordered" evidence="19">
    <location>
        <begin position="424"/>
        <end position="444"/>
    </location>
</feature>
<dbReference type="UniPathway" id="UPA00143"/>
<dbReference type="SMART" id="SM00734">
    <property type="entry name" value="ZnF_Rad18"/>
    <property type="match status" value="1"/>
</dbReference>
<organism evidence="23">
    <name type="scientific">Ooceraea biroi</name>
    <name type="common">Clonal raider ant</name>
    <name type="synonym">Cerapachys biroi</name>
    <dbReference type="NCBI Taxonomy" id="2015173"/>
    <lineage>
        <taxon>Eukaryota</taxon>
        <taxon>Metazoa</taxon>
        <taxon>Ecdysozoa</taxon>
        <taxon>Arthropoda</taxon>
        <taxon>Hexapoda</taxon>
        <taxon>Insecta</taxon>
        <taxon>Pterygota</taxon>
        <taxon>Neoptera</taxon>
        <taxon>Endopterygota</taxon>
        <taxon>Hymenoptera</taxon>
        <taxon>Apocrita</taxon>
        <taxon>Aculeata</taxon>
        <taxon>Formicoidea</taxon>
        <taxon>Formicidae</taxon>
        <taxon>Dorylinae</taxon>
        <taxon>Ooceraea</taxon>
    </lineage>
</organism>
<keyword evidence="13 18" id="KW-0234">DNA repair</keyword>
<evidence type="ECO:0000256" key="16">
    <source>
        <dbReference type="ARBA" id="ARBA00082369"/>
    </source>
</evidence>
<evidence type="ECO:0000313" key="23">
    <source>
        <dbReference type="EMBL" id="RLU23126.1"/>
    </source>
</evidence>
<feature type="domain" description="RING-type" evidence="20">
    <location>
        <begin position="18"/>
        <end position="56"/>
    </location>
</feature>
<gene>
    <name evidence="23" type="ORF">DMN91_005404</name>
</gene>
<evidence type="ECO:0000256" key="18">
    <source>
        <dbReference type="PROSITE-ProRule" id="PRU01256"/>
    </source>
</evidence>
<dbReference type="SUPFAM" id="SSF57850">
    <property type="entry name" value="RING/U-box"/>
    <property type="match status" value="1"/>
</dbReference>
<feature type="compositionally biased region" description="Basic residues" evidence="19">
    <location>
        <begin position="679"/>
        <end position="688"/>
    </location>
</feature>
<dbReference type="Pfam" id="PF13923">
    <property type="entry name" value="zf-C3HC4_2"/>
    <property type="match status" value="1"/>
</dbReference>
<evidence type="ECO:0000256" key="5">
    <source>
        <dbReference type="ARBA" id="ARBA00012483"/>
    </source>
</evidence>
<dbReference type="InterPro" id="IPR039577">
    <property type="entry name" value="Rad18"/>
</dbReference>
<comment type="subcellular location">
    <subcellularLocation>
        <location evidence="2">Nucleus</location>
    </subcellularLocation>
</comment>
<evidence type="ECO:0000256" key="11">
    <source>
        <dbReference type="ARBA" id="ARBA00022833"/>
    </source>
</evidence>
<proteinExistence type="inferred from homology"/>
<dbReference type="GO" id="GO:0061630">
    <property type="term" value="F:ubiquitin protein ligase activity"/>
    <property type="evidence" value="ECO:0007669"/>
    <property type="project" value="UniProtKB-EC"/>
</dbReference>
<dbReference type="InterPro" id="IPR003034">
    <property type="entry name" value="SAP_dom"/>
</dbReference>
<feature type="domain" description="UBZ4-type" evidence="22">
    <location>
        <begin position="186"/>
        <end position="213"/>
    </location>
</feature>
<dbReference type="EMBL" id="QOIP01000005">
    <property type="protein sequence ID" value="RLU23126.1"/>
    <property type="molecule type" value="Genomic_DNA"/>
</dbReference>
<feature type="compositionally biased region" description="Basic and acidic residues" evidence="19">
    <location>
        <begin position="550"/>
        <end position="587"/>
    </location>
</feature>
<evidence type="ECO:0000259" key="21">
    <source>
        <dbReference type="PROSITE" id="PS50800"/>
    </source>
</evidence>
<feature type="region of interest" description="Disordered" evidence="19">
    <location>
        <begin position="124"/>
        <end position="174"/>
    </location>
</feature>
<dbReference type="Proteomes" id="UP000279307">
    <property type="component" value="Chromosome 5"/>
</dbReference>
<evidence type="ECO:0000256" key="1">
    <source>
        <dbReference type="ARBA" id="ARBA00000900"/>
    </source>
</evidence>
<dbReference type="PROSITE" id="PS51908">
    <property type="entry name" value="ZF_UBZ4"/>
    <property type="match status" value="1"/>
</dbReference>
<keyword evidence="12" id="KW-0238">DNA-binding</keyword>